<sequence length="299" mass="32474">MDGSSPEKEVSSTPSQLDESQTRDVAINSSNGNNKDHEPYEGLISRYHKHISGGQIPTETRRDLEKFPDLKIESSTDEMEKDGSVGDQTSPDRAKINHRQTQSNPESMAARGGRARSNAISEGSVFEPASHEATRKHQSWSEGVDGPETIRVTMGLGGHGLVSADSGEMLEPLSPSVASPIPIPPRAVLPPQHVGSEGVYRDAAGLSSEMLAPGKSESRTTTTESSEHKPRVDASSFGHTVEQRPTPRHMSDGFGATVAMYDKLKNLSVELERNKSEERVDKMKETTKDAGMKDDVEKN</sequence>
<evidence type="ECO:0000313" key="2">
    <source>
        <dbReference type="EMBL" id="KAJ8065419.1"/>
    </source>
</evidence>
<dbReference type="Proteomes" id="UP001152300">
    <property type="component" value="Unassembled WGS sequence"/>
</dbReference>
<evidence type="ECO:0000313" key="3">
    <source>
        <dbReference type="Proteomes" id="UP001152300"/>
    </source>
</evidence>
<evidence type="ECO:0000256" key="1">
    <source>
        <dbReference type="SAM" id="MobiDB-lite"/>
    </source>
</evidence>
<dbReference type="AlphaFoldDB" id="A0A9X0DJN8"/>
<feature type="region of interest" description="Disordered" evidence="1">
    <location>
        <begin position="271"/>
        <end position="299"/>
    </location>
</feature>
<keyword evidence="3" id="KW-1185">Reference proteome</keyword>
<comment type="caution">
    <text evidence="2">The sequence shown here is derived from an EMBL/GenBank/DDBJ whole genome shotgun (WGS) entry which is preliminary data.</text>
</comment>
<feature type="region of interest" description="Disordered" evidence="1">
    <location>
        <begin position="202"/>
        <end position="253"/>
    </location>
</feature>
<feature type="compositionally biased region" description="Basic and acidic residues" evidence="1">
    <location>
        <begin position="59"/>
        <end position="74"/>
    </location>
</feature>
<protein>
    <submittedName>
        <fullName evidence="2">Uncharacterized protein</fullName>
    </submittedName>
</protein>
<name>A0A9X0DJN8_9HELO</name>
<gene>
    <name evidence="2" type="ORF">OCU04_006106</name>
</gene>
<proteinExistence type="predicted"/>
<reference evidence="2" key="1">
    <citation type="submission" date="2022-11" db="EMBL/GenBank/DDBJ databases">
        <title>Genome Resource of Sclerotinia nivalis Strain SnTB1, a Plant Pathogen Isolated from American Ginseng.</title>
        <authorList>
            <person name="Fan S."/>
        </authorList>
    </citation>
    <scope>NUCLEOTIDE SEQUENCE</scope>
    <source>
        <strain evidence="2">SnTB1</strain>
    </source>
</reference>
<accession>A0A9X0DJN8</accession>
<organism evidence="2 3">
    <name type="scientific">Sclerotinia nivalis</name>
    <dbReference type="NCBI Taxonomy" id="352851"/>
    <lineage>
        <taxon>Eukaryota</taxon>
        <taxon>Fungi</taxon>
        <taxon>Dikarya</taxon>
        <taxon>Ascomycota</taxon>
        <taxon>Pezizomycotina</taxon>
        <taxon>Leotiomycetes</taxon>
        <taxon>Helotiales</taxon>
        <taxon>Sclerotiniaceae</taxon>
        <taxon>Sclerotinia</taxon>
    </lineage>
</organism>
<feature type="region of interest" description="Disordered" evidence="1">
    <location>
        <begin position="1"/>
        <end position="167"/>
    </location>
</feature>
<feature type="compositionally biased region" description="Basic and acidic residues" evidence="1">
    <location>
        <begin position="1"/>
        <end position="10"/>
    </location>
</feature>
<dbReference type="OrthoDB" id="3549651at2759"/>
<dbReference type="EMBL" id="JAPEIS010000006">
    <property type="protein sequence ID" value="KAJ8065419.1"/>
    <property type="molecule type" value="Genomic_DNA"/>
</dbReference>